<keyword evidence="2" id="KW-0645">Protease</keyword>
<keyword evidence="2" id="KW-0378">Hydrolase</keyword>
<keyword evidence="3" id="KW-1185">Reference proteome</keyword>
<evidence type="ECO:0000256" key="1">
    <source>
        <dbReference type="SAM" id="Phobius"/>
    </source>
</evidence>
<accession>A0A5A7P3V5</accession>
<dbReference type="EMBL" id="BKCP01001891">
    <property type="protein sequence ID" value="GER27399.1"/>
    <property type="molecule type" value="Genomic_DNA"/>
</dbReference>
<keyword evidence="1" id="KW-0472">Membrane</keyword>
<comment type="caution">
    <text evidence="2">The sequence shown here is derived from an EMBL/GenBank/DDBJ whole genome shotgun (WGS) entry which is preliminary data.</text>
</comment>
<reference evidence="3" key="1">
    <citation type="journal article" date="2019" name="Curr. Biol.">
        <title>Genome Sequence of Striga asiatica Provides Insight into the Evolution of Plant Parasitism.</title>
        <authorList>
            <person name="Yoshida S."/>
            <person name="Kim S."/>
            <person name="Wafula E.K."/>
            <person name="Tanskanen J."/>
            <person name="Kim Y.M."/>
            <person name="Honaas L."/>
            <person name="Yang Z."/>
            <person name="Spallek T."/>
            <person name="Conn C.E."/>
            <person name="Ichihashi Y."/>
            <person name="Cheong K."/>
            <person name="Cui S."/>
            <person name="Der J.P."/>
            <person name="Gundlach H."/>
            <person name="Jiao Y."/>
            <person name="Hori C."/>
            <person name="Ishida J.K."/>
            <person name="Kasahara H."/>
            <person name="Kiba T."/>
            <person name="Kim M.S."/>
            <person name="Koo N."/>
            <person name="Laohavisit A."/>
            <person name="Lee Y.H."/>
            <person name="Lumba S."/>
            <person name="McCourt P."/>
            <person name="Mortimer J.C."/>
            <person name="Mutuku J.M."/>
            <person name="Nomura T."/>
            <person name="Sasaki-Sekimoto Y."/>
            <person name="Seto Y."/>
            <person name="Wang Y."/>
            <person name="Wakatake T."/>
            <person name="Sakakibara H."/>
            <person name="Demura T."/>
            <person name="Yamaguchi S."/>
            <person name="Yoneyama K."/>
            <person name="Manabe R.I."/>
            <person name="Nelson D.C."/>
            <person name="Schulman A.H."/>
            <person name="Timko M.P."/>
            <person name="dePamphilis C.W."/>
            <person name="Choi D."/>
            <person name="Shirasu K."/>
        </authorList>
    </citation>
    <scope>NUCLEOTIDE SEQUENCE [LARGE SCALE GENOMIC DNA]</scope>
    <source>
        <strain evidence="3">cv. UVA1</strain>
    </source>
</reference>
<dbReference type="Proteomes" id="UP000325081">
    <property type="component" value="Unassembled WGS sequence"/>
</dbReference>
<gene>
    <name evidence="2" type="ORF">STAS_03109</name>
</gene>
<sequence>MDSKNRGNSGCSIDDTQRGDGRRLWKLPELGHRRWRHTERRWTAPTASETKIDSNVGVGWRGYMAVVIIADGGCAVAGLFAAVAGLVVVGVDGGAGGVSSRWRGWWWLGEDLVVVVGGAVDGAHRNLLLVTRGPLLAEVKSSPAILGGCGCRFIEGRHGCCSRREQRARRLLLVAEAALGVVAIGTARFRALEVVRGDRISTGGEEMVRVTIGYGDGKIFLA</sequence>
<evidence type="ECO:0000313" key="2">
    <source>
        <dbReference type="EMBL" id="GER27399.1"/>
    </source>
</evidence>
<organism evidence="2 3">
    <name type="scientific">Striga asiatica</name>
    <name type="common">Asiatic witchweed</name>
    <name type="synonym">Buchnera asiatica</name>
    <dbReference type="NCBI Taxonomy" id="4170"/>
    <lineage>
        <taxon>Eukaryota</taxon>
        <taxon>Viridiplantae</taxon>
        <taxon>Streptophyta</taxon>
        <taxon>Embryophyta</taxon>
        <taxon>Tracheophyta</taxon>
        <taxon>Spermatophyta</taxon>
        <taxon>Magnoliopsida</taxon>
        <taxon>eudicotyledons</taxon>
        <taxon>Gunneridae</taxon>
        <taxon>Pentapetalae</taxon>
        <taxon>asterids</taxon>
        <taxon>lamiids</taxon>
        <taxon>Lamiales</taxon>
        <taxon>Orobanchaceae</taxon>
        <taxon>Buchnereae</taxon>
        <taxon>Striga</taxon>
    </lineage>
</organism>
<evidence type="ECO:0000313" key="3">
    <source>
        <dbReference type="Proteomes" id="UP000325081"/>
    </source>
</evidence>
<dbReference type="AlphaFoldDB" id="A0A5A7P3V5"/>
<keyword evidence="1" id="KW-0812">Transmembrane</keyword>
<dbReference type="GO" id="GO:0008233">
    <property type="term" value="F:peptidase activity"/>
    <property type="evidence" value="ECO:0007669"/>
    <property type="project" value="UniProtKB-KW"/>
</dbReference>
<keyword evidence="1" id="KW-1133">Transmembrane helix</keyword>
<feature type="transmembrane region" description="Helical" evidence="1">
    <location>
        <begin position="63"/>
        <end position="91"/>
    </location>
</feature>
<dbReference type="GO" id="GO:0006508">
    <property type="term" value="P:proteolysis"/>
    <property type="evidence" value="ECO:0007669"/>
    <property type="project" value="UniProtKB-KW"/>
</dbReference>
<protein>
    <submittedName>
        <fullName evidence="2">CAAX amino terminal protease family</fullName>
    </submittedName>
</protein>
<name>A0A5A7P3V5_STRAF</name>
<proteinExistence type="predicted"/>